<gene>
    <name evidence="2" type="ORF">SteCoe_27032</name>
</gene>
<dbReference type="Proteomes" id="UP000187209">
    <property type="component" value="Unassembled WGS sequence"/>
</dbReference>
<feature type="region of interest" description="Disordered" evidence="1">
    <location>
        <begin position="92"/>
        <end position="111"/>
    </location>
</feature>
<feature type="compositionally biased region" description="Polar residues" evidence="1">
    <location>
        <begin position="132"/>
        <end position="141"/>
    </location>
</feature>
<sequence length="643" mass="71354">MEGVKRLHIFIDKEKIETKRAPIDFEVLVGLVKTIDSKVGKIISVEVDGKKGKITDQKSYDHWLNEAGRKGLTMNFYSSAVSNEDSFDIAPKRKTVSKPTESSTKKSKISYQKAIKTNKKVTRTEIKALPSAPNTKSQTPDPQDLPRKRSRNSSKSITKNIKQEPKTNPKPQKINEKPSNSKTIKKKPKVEEIQQNKKSSSEINNKQQNSPIKKETKPKSKKSKSASPSKRTPTNSQDQKDLISPASNYKSTIKKQPNNIGFHPKVPLSPPSTNFLTPNANTTSLFGNNTNVSNIPQLNSNHSFQYPIGINNGTSLFSNPNLISNTGLSLFSNSNTGPLAPTYNNLSPAFNIPNSDQKASGLFSQLNPKATPALVDVFTTFSVINTDGTLTFINPQTKAVCDLPIPYIKKSSRMLQTEEGILVTGGSGYAYQAFIITKDLEIKPIVSLTHPRFWHCTGYIQGYPAVAVGTEKSRQPKVFVNTVEIYKNGQWYDLPSTNINRASAAMITNNNYTYLCGGVVTDGNYNNIINTIERFENNSWVILNICLPDNILSPACYFRSDNEIAFFGGEKAGKVYSDRIFAINVDNGDVNEMGKLSKKTKFTYAQIKKNNGIFYLCDFEGTVLEADDAYLGSQKVMETNFLV</sequence>
<protein>
    <submittedName>
        <fullName evidence="2">Uncharacterized protein</fullName>
    </submittedName>
</protein>
<reference evidence="2 3" key="1">
    <citation type="submission" date="2016-11" db="EMBL/GenBank/DDBJ databases">
        <title>The macronuclear genome of Stentor coeruleus: a giant cell with tiny introns.</title>
        <authorList>
            <person name="Slabodnick M."/>
            <person name="Ruby J.G."/>
            <person name="Reiff S.B."/>
            <person name="Swart E.C."/>
            <person name="Gosai S."/>
            <person name="Prabakaran S."/>
            <person name="Witkowska E."/>
            <person name="Larue G.E."/>
            <person name="Fisher S."/>
            <person name="Freeman R.M."/>
            <person name="Gunawardena J."/>
            <person name="Chu W."/>
            <person name="Stover N.A."/>
            <person name="Gregory B.D."/>
            <person name="Nowacki M."/>
            <person name="Derisi J."/>
            <person name="Roy S.W."/>
            <person name="Marshall W.F."/>
            <person name="Sood P."/>
        </authorList>
    </citation>
    <scope>NUCLEOTIDE SEQUENCE [LARGE SCALE GENOMIC DNA]</scope>
    <source>
        <strain evidence="2">WM001</strain>
    </source>
</reference>
<evidence type="ECO:0000313" key="3">
    <source>
        <dbReference type="Proteomes" id="UP000187209"/>
    </source>
</evidence>
<evidence type="ECO:0000256" key="1">
    <source>
        <dbReference type="SAM" id="MobiDB-lite"/>
    </source>
</evidence>
<feature type="compositionally biased region" description="Polar residues" evidence="1">
    <location>
        <begin position="196"/>
        <end position="209"/>
    </location>
</feature>
<feature type="region of interest" description="Disordered" evidence="1">
    <location>
        <begin position="123"/>
        <end position="244"/>
    </location>
</feature>
<keyword evidence="3" id="KW-1185">Reference proteome</keyword>
<dbReference type="Gene3D" id="2.120.10.80">
    <property type="entry name" value="Kelch-type beta propeller"/>
    <property type="match status" value="1"/>
</dbReference>
<dbReference type="AlphaFoldDB" id="A0A1R2BBH4"/>
<dbReference type="SUPFAM" id="SSF117281">
    <property type="entry name" value="Kelch motif"/>
    <property type="match status" value="1"/>
</dbReference>
<organism evidence="2 3">
    <name type="scientific">Stentor coeruleus</name>
    <dbReference type="NCBI Taxonomy" id="5963"/>
    <lineage>
        <taxon>Eukaryota</taxon>
        <taxon>Sar</taxon>
        <taxon>Alveolata</taxon>
        <taxon>Ciliophora</taxon>
        <taxon>Postciliodesmatophora</taxon>
        <taxon>Heterotrichea</taxon>
        <taxon>Heterotrichida</taxon>
        <taxon>Stentoridae</taxon>
        <taxon>Stentor</taxon>
    </lineage>
</organism>
<proteinExistence type="predicted"/>
<dbReference type="EMBL" id="MPUH01000773">
    <property type="protein sequence ID" value="OMJ74112.1"/>
    <property type="molecule type" value="Genomic_DNA"/>
</dbReference>
<comment type="caution">
    <text evidence="2">The sequence shown here is derived from an EMBL/GenBank/DDBJ whole genome shotgun (WGS) entry which is preliminary data.</text>
</comment>
<name>A0A1R2BBH4_9CILI</name>
<accession>A0A1R2BBH4</accession>
<dbReference type="InterPro" id="IPR015915">
    <property type="entry name" value="Kelch-typ_b-propeller"/>
</dbReference>
<evidence type="ECO:0000313" key="2">
    <source>
        <dbReference type="EMBL" id="OMJ74112.1"/>
    </source>
</evidence>